<dbReference type="PRINTS" id="PR00727">
    <property type="entry name" value="LEADERPTASE"/>
</dbReference>
<dbReference type="OrthoDB" id="308440at2759"/>
<dbReference type="EMBL" id="KQ964469">
    <property type="protein sequence ID" value="KXN71698.1"/>
    <property type="molecule type" value="Genomic_DNA"/>
</dbReference>
<evidence type="ECO:0000313" key="9">
    <source>
        <dbReference type="EMBL" id="KXN71698.1"/>
    </source>
</evidence>
<proteinExistence type="inferred from homology"/>
<dbReference type="Gene3D" id="2.10.109.10">
    <property type="entry name" value="Umud Fragment, subunit A"/>
    <property type="match status" value="1"/>
</dbReference>
<dbReference type="Proteomes" id="UP000070444">
    <property type="component" value="Unassembled WGS sequence"/>
</dbReference>
<keyword evidence="4" id="KW-0496">Mitochondrion</keyword>
<evidence type="ECO:0000256" key="4">
    <source>
        <dbReference type="ARBA" id="ARBA00023128"/>
    </source>
</evidence>
<dbReference type="PROSITE" id="PS00761">
    <property type="entry name" value="SPASE_I_3"/>
    <property type="match status" value="1"/>
</dbReference>
<dbReference type="AlphaFoldDB" id="A0A137P9K9"/>
<dbReference type="CDD" id="cd06530">
    <property type="entry name" value="S26_SPase_I"/>
    <property type="match status" value="1"/>
</dbReference>
<dbReference type="InterPro" id="IPR036286">
    <property type="entry name" value="LexA/Signal_pep-like_sf"/>
</dbReference>
<evidence type="ECO:0000256" key="1">
    <source>
        <dbReference type="ARBA" id="ARBA00004273"/>
    </source>
</evidence>
<dbReference type="InterPro" id="IPR052064">
    <property type="entry name" value="Mito_IMP1_subunit"/>
</dbReference>
<protein>
    <submittedName>
        <fullName evidence="9">LexA/Signal peptidase</fullName>
    </submittedName>
</protein>
<keyword evidence="3" id="KW-0378">Hydrolase</keyword>
<evidence type="ECO:0000256" key="2">
    <source>
        <dbReference type="ARBA" id="ARBA00022792"/>
    </source>
</evidence>
<comment type="subcellular location">
    <subcellularLocation>
        <location evidence="1">Mitochondrion inner membrane</location>
    </subcellularLocation>
</comment>
<dbReference type="STRING" id="796925.A0A137P9K9"/>
<name>A0A137P9K9_CONC2</name>
<accession>A0A137P9K9</accession>
<dbReference type="InterPro" id="IPR000223">
    <property type="entry name" value="Pept_S26A_signal_pept_1"/>
</dbReference>
<evidence type="ECO:0000256" key="7">
    <source>
        <dbReference type="PIRSR" id="PIRSR600223-1"/>
    </source>
</evidence>
<organism evidence="9 10">
    <name type="scientific">Conidiobolus coronatus (strain ATCC 28846 / CBS 209.66 / NRRL 28638)</name>
    <name type="common">Delacroixia coronata</name>
    <dbReference type="NCBI Taxonomy" id="796925"/>
    <lineage>
        <taxon>Eukaryota</taxon>
        <taxon>Fungi</taxon>
        <taxon>Fungi incertae sedis</taxon>
        <taxon>Zoopagomycota</taxon>
        <taxon>Entomophthoromycotina</taxon>
        <taxon>Entomophthoromycetes</taxon>
        <taxon>Entomophthorales</taxon>
        <taxon>Ancylistaceae</taxon>
        <taxon>Conidiobolus</taxon>
    </lineage>
</organism>
<evidence type="ECO:0000256" key="5">
    <source>
        <dbReference type="ARBA" id="ARBA00023136"/>
    </source>
</evidence>
<dbReference type="SUPFAM" id="SSF51306">
    <property type="entry name" value="LexA/Signal peptidase"/>
    <property type="match status" value="1"/>
</dbReference>
<dbReference type="GO" id="GO:0006465">
    <property type="term" value="P:signal peptide processing"/>
    <property type="evidence" value="ECO:0007669"/>
    <property type="project" value="InterPro"/>
</dbReference>
<dbReference type="PANTHER" id="PTHR12383:SF16">
    <property type="entry name" value="MITOCHONDRIAL INNER MEMBRANE PROTEASE SUBUNIT 1"/>
    <property type="match status" value="1"/>
</dbReference>
<feature type="domain" description="Peptidase S26" evidence="8">
    <location>
        <begin position="112"/>
        <end position="151"/>
    </location>
</feature>
<keyword evidence="2" id="KW-0999">Mitochondrion inner membrane</keyword>
<evidence type="ECO:0000313" key="10">
    <source>
        <dbReference type="Proteomes" id="UP000070444"/>
    </source>
</evidence>
<keyword evidence="5" id="KW-0472">Membrane</keyword>
<dbReference type="InterPro" id="IPR019758">
    <property type="entry name" value="Pept_S26A_signal_pept_1_CS"/>
</dbReference>
<reference evidence="9 10" key="1">
    <citation type="journal article" date="2015" name="Genome Biol. Evol.">
        <title>Phylogenomic analyses indicate that early fungi evolved digesting cell walls of algal ancestors of land plants.</title>
        <authorList>
            <person name="Chang Y."/>
            <person name="Wang S."/>
            <person name="Sekimoto S."/>
            <person name="Aerts A.L."/>
            <person name="Choi C."/>
            <person name="Clum A."/>
            <person name="LaButti K.M."/>
            <person name="Lindquist E.A."/>
            <person name="Yee Ngan C."/>
            <person name="Ohm R.A."/>
            <person name="Salamov A.A."/>
            <person name="Grigoriev I.V."/>
            <person name="Spatafora J.W."/>
            <person name="Berbee M.L."/>
        </authorList>
    </citation>
    <scope>NUCLEOTIDE SEQUENCE [LARGE SCALE GENOMIC DNA]</scope>
    <source>
        <strain evidence="9 10">NRRL 28638</strain>
    </source>
</reference>
<sequence length="174" mass="19281">MSFRSKLQTHGKTFLSLSAGFVQFSCFIHLFNSKVLEISQCAGPSMLPTFNTWGDFLLVKKILSHHNDQLKIGDLVIITSPYDASVVACKRVIAKEGDEICRDPSQNDYTLGKVPQGHIWVQGDNASNSTDSRTYGPVPNGLIKGKVLFRLFPQFKSFTDENSVKPITANSVIE</sequence>
<dbReference type="GO" id="GO:0042720">
    <property type="term" value="C:mitochondrial inner membrane peptidase complex"/>
    <property type="evidence" value="ECO:0007669"/>
    <property type="project" value="TreeGrafter"/>
</dbReference>
<feature type="active site" evidence="7">
    <location>
        <position position="45"/>
    </location>
</feature>
<keyword evidence="10" id="KW-1185">Reference proteome</keyword>
<dbReference type="OMA" id="LCKGPSM"/>
<evidence type="ECO:0000256" key="3">
    <source>
        <dbReference type="ARBA" id="ARBA00022801"/>
    </source>
</evidence>
<dbReference type="PANTHER" id="PTHR12383">
    <property type="entry name" value="PROTEASE FAMILY S26 MITOCHONDRIAL INNER MEMBRANE PROTEASE-RELATED"/>
    <property type="match status" value="1"/>
</dbReference>
<dbReference type="GO" id="GO:0006627">
    <property type="term" value="P:protein processing involved in protein targeting to mitochondrion"/>
    <property type="evidence" value="ECO:0007669"/>
    <property type="project" value="TreeGrafter"/>
</dbReference>
<evidence type="ECO:0000259" key="8">
    <source>
        <dbReference type="Pfam" id="PF10502"/>
    </source>
</evidence>
<feature type="domain" description="Peptidase S26" evidence="8">
    <location>
        <begin position="22"/>
        <end position="103"/>
    </location>
</feature>
<comment type="similarity">
    <text evidence="6">Belongs to the peptidase S26 family. IMP1 subfamily.</text>
</comment>
<dbReference type="GO" id="GO:0004252">
    <property type="term" value="F:serine-type endopeptidase activity"/>
    <property type="evidence" value="ECO:0007669"/>
    <property type="project" value="InterPro"/>
</dbReference>
<dbReference type="InterPro" id="IPR019533">
    <property type="entry name" value="Peptidase_S26"/>
</dbReference>
<feature type="active site" evidence="7">
    <location>
        <position position="90"/>
    </location>
</feature>
<gene>
    <name evidence="9" type="ORF">CONCODRAFT_5585</name>
</gene>
<evidence type="ECO:0000256" key="6">
    <source>
        <dbReference type="ARBA" id="ARBA00038445"/>
    </source>
</evidence>
<dbReference type="Pfam" id="PF10502">
    <property type="entry name" value="Peptidase_S26"/>
    <property type="match status" value="2"/>
</dbReference>